<dbReference type="InterPro" id="IPR051689">
    <property type="entry name" value="Sterol_desaturase/TMEM195"/>
</dbReference>
<evidence type="ECO:0000256" key="1">
    <source>
        <dbReference type="ARBA" id="ARBA00004127"/>
    </source>
</evidence>
<sequence>MTLTQYIQQLSEDKLLYFALPVFFISIWIEYRIAKEKYNSKDTRVSLLMMVFSAMVEFIPKVLAFIAFFYLYEVSPLKDIVQRQWWAWMLLFLADDFAYYWFHRANHEVRLFWAGHVPHHSSVYMNLGTALRQGVGERIHKFLFWMWIPLLGFDPLMLFTMMGISLIYQFFIHTELINKLPKPIEFIFNTPSHHRVHHASNIRYLDCNHAGILIIWDRLFGTFSKELKEIEKPIYGLTVNIETYNPLKVATHEYAAIWKDVKRADRWSDKLNYIFNAPGWSHDGEDKRAKTLRKKLKSKESKVERLKFYNKTT</sequence>
<feature type="transmembrane region" description="Helical" evidence="7">
    <location>
        <begin position="15"/>
        <end position="33"/>
    </location>
</feature>
<evidence type="ECO:0000256" key="4">
    <source>
        <dbReference type="ARBA" id="ARBA00023002"/>
    </source>
</evidence>
<dbReference type="Pfam" id="PF04116">
    <property type="entry name" value="FA_hydroxylase"/>
    <property type="match status" value="1"/>
</dbReference>
<dbReference type="Proteomes" id="UP001232001">
    <property type="component" value="Chromosome"/>
</dbReference>
<dbReference type="InterPro" id="IPR006694">
    <property type="entry name" value="Fatty_acid_hydroxylase"/>
</dbReference>
<accession>A0ABY8L2Y5</accession>
<dbReference type="PANTHER" id="PTHR21624">
    <property type="entry name" value="STEROL DESATURASE-RELATED PROTEIN"/>
    <property type="match status" value="1"/>
</dbReference>
<proteinExistence type="predicted"/>
<evidence type="ECO:0000256" key="3">
    <source>
        <dbReference type="ARBA" id="ARBA00022989"/>
    </source>
</evidence>
<feature type="transmembrane region" description="Helical" evidence="7">
    <location>
        <begin position="142"/>
        <end position="171"/>
    </location>
</feature>
<evidence type="ECO:0000313" key="10">
    <source>
        <dbReference type="Proteomes" id="UP001232001"/>
    </source>
</evidence>
<dbReference type="EC" id="1.-.-.-" evidence="9"/>
<name>A0ABY8L2Y5_9FLAO</name>
<keyword evidence="2 7" id="KW-0812">Transmembrane</keyword>
<dbReference type="RefSeq" id="WP_279650453.1">
    <property type="nucleotide sequence ID" value="NZ_CP122539.1"/>
</dbReference>
<feature type="domain" description="Fatty acid hydroxylase" evidence="8">
    <location>
        <begin position="88"/>
        <end position="222"/>
    </location>
</feature>
<dbReference type="PANTHER" id="PTHR21624:SF1">
    <property type="entry name" value="ALKYLGLYCEROL MONOOXYGENASE"/>
    <property type="match status" value="1"/>
</dbReference>
<evidence type="ECO:0000256" key="7">
    <source>
        <dbReference type="SAM" id="Phobius"/>
    </source>
</evidence>
<gene>
    <name evidence="9" type="ORF">P8625_10730</name>
</gene>
<comment type="subcellular location">
    <subcellularLocation>
        <location evidence="1">Endomembrane system</location>
        <topology evidence="1">Multi-pass membrane protein</topology>
    </subcellularLocation>
</comment>
<keyword evidence="10" id="KW-1185">Reference proteome</keyword>
<organism evidence="9 10">
    <name type="scientific">Tenacibaculum tangerinum</name>
    <dbReference type="NCBI Taxonomy" id="3038772"/>
    <lineage>
        <taxon>Bacteria</taxon>
        <taxon>Pseudomonadati</taxon>
        <taxon>Bacteroidota</taxon>
        <taxon>Flavobacteriia</taxon>
        <taxon>Flavobacteriales</taxon>
        <taxon>Flavobacteriaceae</taxon>
        <taxon>Tenacibaculum</taxon>
    </lineage>
</organism>
<dbReference type="GO" id="GO:0016491">
    <property type="term" value="F:oxidoreductase activity"/>
    <property type="evidence" value="ECO:0007669"/>
    <property type="project" value="UniProtKB-KW"/>
</dbReference>
<reference evidence="9 10" key="1">
    <citation type="submission" date="2023-04" db="EMBL/GenBank/DDBJ databases">
        <title>Tenacibaculum tangerinum sp. nov., isolated from sea tidal flat of South Korea.</title>
        <authorList>
            <person name="Lee S.H."/>
            <person name="Kim J.-J."/>
        </authorList>
    </citation>
    <scope>NUCLEOTIDE SEQUENCE [LARGE SCALE GENOMIC DNA]</scope>
    <source>
        <strain evidence="9 10">GRR-S3-23</strain>
    </source>
</reference>
<keyword evidence="4 9" id="KW-0560">Oxidoreductase</keyword>
<feature type="transmembrane region" description="Helical" evidence="7">
    <location>
        <begin position="45"/>
        <end position="72"/>
    </location>
</feature>
<evidence type="ECO:0000256" key="5">
    <source>
        <dbReference type="ARBA" id="ARBA00023098"/>
    </source>
</evidence>
<keyword evidence="3 7" id="KW-1133">Transmembrane helix</keyword>
<evidence type="ECO:0000256" key="6">
    <source>
        <dbReference type="ARBA" id="ARBA00023136"/>
    </source>
</evidence>
<evidence type="ECO:0000259" key="8">
    <source>
        <dbReference type="Pfam" id="PF04116"/>
    </source>
</evidence>
<feature type="transmembrane region" description="Helical" evidence="7">
    <location>
        <begin position="84"/>
        <end position="102"/>
    </location>
</feature>
<keyword evidence="5" id="KW-0443">Lipid metabolism</keyword>
<evidence type="ECO:0000313" key="9">
    <source>
        <dbReference type="EMBL" id="WGH74563.1"/>
    </source>
</evidence>
<protein>
    <submittedName>
        <fullName evidence="9">Sterol desaturase family protein</fullName>
        <ecNumber evidence="9">1.-.-.-</ecNumber>
    </submittedName>
</protein>
<evidence type="ECO:0000256" key="2">
    <source>
        <dbReference type="ARBA" id="ARBA00022692"/>
    </source>
</evidence>
<keyword evidence="6 7" id="KW-0472">Membrane</keyword>
<dbReference type="EMBL" id="CP122539">
    <property type="protein sequence ID" value="WGH74563.1"/>
    <property type="molecule type" value="Genomic_DNA"/>
</dbReference>